<dbReference type="Proteomes" id="UP000029448">
    <property type="component" value="Unassembled WGS sequence"/>
</dbReference>
<gene>
    <name evidence="1" type="ORF">AtDm6_0691</name>
</gene>
<evidence type="ECO:0000313" key="1">
    <source>
        <dbReference type="EMBL" id="KGB25496.1"/>
    </source>
</evidence>
<dbReference type="AlphaFoldDB" id="A0A094ZTP8"/>
<protein>
    <submittedName>
        <fullName evidence="1">Uncharacterized protein</fullName>
    </submittedName>
</protein>
<accession>A0A094ZTP8</accession>
<comment type="caution">
    <text evidence="1">The sequence shown here is derived from an EMBL/GenBank/DDBJ whole genome shotgun (WGS) entry which is preliminary data.</text>
</comment>
<sequence>MSRQKRYPSLFYKTVRFHAEISGAIPSATPQKPASKAMK</sequence>
<dbReference type="EMBL" id="JOKM01000018">
    <property type="protein sequence ID" value="KGB25496.1"/>
    <property type="molecule type" value="Genomic_DNA"/>
</dbReference>
<reference evidence="1 2" key="1">
    <citation type="submission" date="2014-06" db="EMBL/GenBank/DDBJ databases">
        <title>Functional and comparative genomic analyses of the Drosophila gut microbiota identify candidate symbiosis factors.</title>
        <authorList>
            <person name="Newell P.D."/>
            <person name="Chaston J.M."/>
            <person name="Douglas A.E."/>
        </authorList>
    </citation>
    <scope>NUCLEOTIDE SEQUENCE [LARGE SCALE GENOMIC DNA]</scope>
    <source>
        <strain evidence="1 2">DmCS_006</strain>
    </source>
</reference>
<proteinExistence type="predicted"/>
<organism evidence="1 2">
    <name type="scientific">Acetobacter tropicalis</name>
    <dbReference type="NCBI Taxonomy" id="104102"/>
    <lineage>
        <taxon>Bacteria</taxon>
        <taxon>Pseudomonadati</taxon>
        <taxon>Pseudomonadota</taxon>
        <taxon>Alphaproteobacteria</taxon>
        <taxon>Acetobacterales</taxon>
        <taxon>Acetobacteraceae</taxon>
        <taxon>Acetobacter</taxon>
    </lineage>
</organism>
<evidence type="ECO:0000313" key="2">
    <source>
        <dbReference type="Proteomes" id="UP000029448"/>
    </source>
</evidence>
<name>A0A094ZTP8_9PROT</name>
<keyword evidence="2" id="KW-1185">Reference proteome</keyword>
<dbReference type="PATRIC" id="fig|104102.7.peg.686"/>